<dbReference type="EMBL" id="VBQZ03000181">
    <property type="protein sequence ID" value="MXQ97101.1"/>
    <property type="molecule type" value="Genomic_DNA"/>
</dbReference>
<sequence length="497" mass="56075">MKITTPSGCEGRDTRNRQRQKPKVPVTIHTATQLLLIQKPRIIEISTITQLNNDTQTYTSWRHVYTYEFLNRYINLCCCRRHEPYIRGPTRLIRARSVPALSARHQTATEIDYGSVFRFGDLLNTSSVGLVKTALYLLTLGETAVNSDLPSCLFAVQSASSSTFHTVSYFLARLQGPLIHGPGPNLFGESSTGSAERNYLVRHQSFTPDVPSQLEREEKLQMIRTAAQSCCSSGNQNLNGIETLQEVGLRTLHFPGRREKMNMFMVTMGKPEDKRVNIFMPSQDSDFPQKEHEKMTEFQLAELKQECLARGLETKGIKQDLINRLQAYLEEHAEEEANGEDVLGDETEEEEPKPLELPVKEEEPPEKTVDVAAEKKVVKITSEIPQTERMQKRAERFNVPVSLESKKAARAARFGISPVPSKGLSSDTKPMVNLDKLKERAQRFGLNVSSISRKSEDDEKLKKRKERFGIVTSSAGTGTTEDTEAKKRKRAERFGIA</sequence>
<reference evidence="18" key="1">
    <citation type="submission" date="2019-10" db="EMBL/GenBank/DDBJ databases">
        <title>The sequence and de novo assembly of the wild yak genome.</title>
        <authorList>
            <person name="Liu Y."/>
        </authorList>
    </citation>
    <scope>NUCLEOTIDE SEQUENCE [LARGE SCALE GENOMIC DNA]</scope>
    <source>
        <strain evidence="18">WY2019</strain>
    </source>
</reference>
<evidence type="ECO:0000256" key="6">
    <source>
        <dbReference type="ARBA" id="ARBA00022990"/>
    </source>
</evidence>
<evidence type="ECO:0000256" key="2">
    <source>
        <dbReference type="ARBA" id="ARBA00022448"/>
    </source>
</evidence>
<keyword evidence="3" id="KW-0597">Phosphoprotein</keyword>
<feature type="region of interest" description="Disordered" evidence="16">
    <location>
        <begin position="1"/>
        <end position="24"/>
    </location>
</feature>
<dbReference type="InterPro" id="IPR003034">
    <property type="entry name" value="SAP_dom"/>
</dbReference>
<evidence type="ECO:0000256" key="3">
    <source>
        <dbReference type="ARBA" id="ARBA00022553"/>
    </source>
</evidence>
<keyword evidence="9" id="KW-0804">Transcription</keyword>
<dbReference type="GO" id="GO:0016607">
    <property type="term" value="C:nuclear speck"/>
    <property type="evidence" value="ECO:0007669"/>
    <property type="project" value="UniProtKB-SubCell"/>
</dbReference>
<dbReference type="PROSITE" id="PS50800">
    <property type="entry name" value="SAP"/>
    <property type="match status" value="1"/>
</dbReference>
<dbReference type="InterPro" id="IPR036361">
    <property type="entry name" value="SAP_dom_sf"/>
</dbReference>
<dbReference type="Proteomes" id="UP000322234">
    <property type="component" value="Unassembled WGS sequence"/>
</dbReference>
<dbReference type="GO" id="GO:0006417">
    <property type="term" value="P:regulation of translation"/>
    <property type="evidence" value="ECO:0007669"/>
    <property type="project" value="UniProtKB-KW"/>
</dbReference>
<evidence type="ECO:0000256" key="4">
    <source>
        <dbReference type="ARBA" id="ARBA00022845"/>
    </source>
</evidence>
<evidence type="ECO:0000256" key="1">
    <source>
        <dbReference type="ARBA" id="ARBA00004324"/>
    </source>
</evidence>
<feature type="compositionally biased region" description="Basic and acidic residues" evidence="16">
    <location>
        <begin position="352"/>
        <end position="369"/>
    </location>
</feature>
<dbReference type="FunFam" id="1.10.720.30:FF:000013">
    <property type="entry name" value="SAP domain-containing ribonucleoprotein"/>
    <property type="match status" value="1"/>
</dbReference>
<dbReference type="SUPFAM" id="SSF68906">
    <property type="entry name" value="SAP domain"/>
    <property type="match status" value="1"/>
</dbReference>
<feature type="region of interest" description="Disordered" evidence="16">
    <location>
        <begin position="449"/>
        <end position="497"/>
    </location>
</feature>
<feature type="domain" description="SAP" evidence="17">
    <location>
        <begin position="295"/>
        <end position="329"/>
    </location>
</feature>
<evidence type="ECO:0000256" key="8">
    <source>
        <dbReference type="ARBA" id="ARBA00023125"/>
    </source>
</evidence>
<dbReference type="AlphaFoldDB" id="A0A6B0S682"/>
<dbReference type="PANTHER" id="PTHR46551:SF1">
    <property type="entry name" value="SAP DOMAIN-CONTAINING RIBONUCLEOPROTEIN"/>
    <property type="match status" value="1"/>
</dbReference>
<dbReference type="PANTHER" id="PTHR46551">
    <property type="entry name" value="SAP DOMAIN-CONTAINING RIBONUCLEOPROTEIN"/>
    <property type="match status" value="1"/>
</dbReference>
<evidence type="ECO:0000256" key="11">
    <source>
        <dbReference type="ARBA" id="ARBA00046328"/>
    </source>
</evidence>
<keyword evidence="2" id="KW-0813">Transport</keyword>
<proteinExistence type="inferred from homology"/>
<accession>A0A6B0S682</accession>
<evidence type="ECO:0000256" key="13">
    <source>
        <dbReference type="ARBA" id="ARBA00062912"/>
    </source>
</evidence>
<evidence type="ECO:0000256" key="14">
    <source>
        <dbReference type="ARBA" id="ARBA00070653"/>
    </source>
</evidence>
<keyword evidence="4" id="KW-0810">Translation regulation</keyword>
<evidence type="ECO:0000259" key="17">
    <source>
        <dbReference type="PROSITE" id="PS50800"/>
    </source>
</evidence>
<feature type="compositionally biased region" description="Acidic residues" evidence="16">
    <location>
        <begin position="334"/>
        <end position="351"/>
    </location>
</feature>
<dbReference type="GO" id="GO:0003723">
    <property type="term" value="F:RNA binding"/>
    <property type="evidence" value="ECO:0007669"/>
    <property type="project" value="UniProtKB-KW"/>
</dbReference>
<keyword evidence="10" id="KW-0539">Nucleus</keyword>
<comment type="function">
    <text evidence="12">Binds both single-stranded and double-stranded DNA with higher affinity for the single-stranded form. Specifically binds to scaffold/matrix attachment region DNA. Also binds single-stranded RNA. Enhances RNA unwinding activity of DDX39A. May participate in important transcriptional or translational control of cell growth, metabolism and carcinogenesis. Component of the TREX complex which is thought to couple mRNA transcription, processing and nuclear export, and specifically associates with spliced mRNA and not with unspliced pre-mRNA. The TREX complex is recruited to spliced mRNAs by a transcription-independent mechanism, binds to mRNA upstream of the exon-junction complex (EJC) and is recruited in a splicing- and cap-dependent manner to a region near the 5' end of the mRNA where it functions in mRNA export to the cytoplasm via the TAP/NXF1 pathway. Associates with DDX39B, which facilitates RNA binding of DDX39B and likely plays a role in mRNA export.</text>
</comment>
<comment type="subunit">
    <text evidence="13">Interacts with DDX39A. Interacts with FUS. Interacts (via the C-terminal domain) with DDX39B; the interaction is direct and facilitates RNA binding of DDX39B. Component of the transcription/export (TREX) complex at least composed of ALYREF/THOC4, DDX39B, SARNP/CIP29, CHTOP and the THO subcomplex; TREX seems to have dynamic structure involving ATP-dependent remodeling; in the complex interacts directly with DDX39B in a ATP-dependent manner which bridges it to ALYREF/THOC4.</text>
</comment>
<keyword evidence="19" id="KW-1185">Reference proteome</keyword>
<evidence type="ECO:0000313" key="19">
    <source>
        <dbReference type="Proteomes" id="UP000322234"/>
    </source>
</evidence>
<dbReference type="SMART" id="SM00513">
    <property type="entry name" value="SAP"/>
    <property type="match status" value="1"/>
</dbReference>
<comment type="caution">
    <text evidence="18">The sequence shown here is derived from an EMBL/GenBank/DDBJ whole genome shotgun (WGS) entry which is preliminary data.</text>
</comment>
<comment type="similarity">
    <text evidence="11">Belongs to the SAP domain-containing ribonucleoprotein family.</text>
</comment>
<feature type="region of interest" description="Disordered" evidence="16">
    <location>
        <begin position="334"/>
        <end position="369"/>
    </location>
</feature>
<keyword evidence="5" id="KW-0694">RNA-binding</keyword>
<evidence type="ECO:0000256" key="10">
    <source>
        <dbReference type="ARBA" id="ARBA00023242"/>
    </source>
</evidence>
<dbReference type="GO" id="GO:0003677">
    <property type="term" value="F:DNA binding"/>
    <property type="evidence" value="ECO:0007669"/>
    <property type="project" value="UniProtKB-KW"/>
</dbReference>
<comment type="subcellular location">
    <subcellularLocation>
        <location evidence="1">Nucleus speckle</location>
    </subcellularLocation>
</comment>
<keyword evidence="7" id="KW-0805">Transcription regulation</keyword>
<dbReference type="GO" id="GO:0016973">
    <property type="term" value="P:poly(A)+ mRNA export from nucleus"/>
    <property type="evidence" value="ECO:0007669"/>
    <property type="project" value="TreeGrafter"/>
</dbReference>
<evidence type="ECO:0000256" key="7">
    <source>
        <dbReference type="ARBA" id="ARBA00023015"/>
    </source>
</evidence>
<gene>
    <name evidence="18" type="ORF">E5288_WYG016613</name>
</gene>
<dbReference type="Pfam" id="PF02037">
    <property type="entry name" value="SAP"/>
    <property type="match status" value="1"/>
</dbReference>
<evidence type="ECO:0000256" key="15">
    <source>
        <dbReference type="ARBA" id="ARBA00078700"/>
    </source>
</evidence>
<evidence type="ECO:0000256" key="16">
    <source>
        <dbReference type="SAM" id="MobiDB-lite"/>
    </source>
</evidence>
<name>A0A6B0S682_9CETA</name>
<evidence type="ECO:0000256" key="9">
    <source>
        <dbReference type="ARBA" id="ARBA00023163"/>
    </source>
</evidence>
<dbReference type="Gene3D" id="1.10.720.30">
    <property type="entry name" value="SAP domain"/>
    <property type="match status" value="1"/>
</dbReference>
<organism evidence="18 19">
    <name type="scientific">Bos mutus</name>
    <name type="common">wild yak</name>
    <dbReference type="NCBI Taxonomy" id="72004"/>
    <lineage>
        <taxon>Eukaryota</taxon>
        <taxon>Metazoa</taxon>
        <taxon>Chordata</taxon>
        <taxon>Craniata</taxon>
        <taxon>Vertebrata</taxon>
        <taxon>Euteleostomi</taxon>
        <taxon>Mammalia</taxon>
        <taxon>Eutheria</taxon>
        <taxon>Laurasiatheria</taxon>
        <taxon>Artiodactyla</taxon>
        <taxon>Ruminantia</taxon>
        <taxon>Pecora</taxon>
        <taxon>Bovidae</taxon>
        <taxon>Bovinae</taxon>
        <taxon>Bos</taxon>
    </lineage>
</organism>
<protein>
    <recommendedName>
        <fullName evidence="14">SAP domain-containing ribonucleoprotein</fullName>
    </recommendedName>
    <alternativeName>
        <fullName evidence="15">Nuclear protein Hcc-1</fullName>
    </alternativeName>
</protein>
<evidence type="ECO:0000256" key="12">
    <source>
        <dbReference type="ARBA" id="ARBA00054093"/>
    </source>
</evidence>
<dbReference type="InterPro" id="IPR052240">
    <property type="entry name" value="SAP_domain_ribonucleoprotein"/>
</dbReference>
<feature type="compositionally biased region" description="Polar residues" evidence="16">
    <location>
        <begin position="471"/>
        <end position="480"/>
    </location>
</feature>
<keyword evidence="8" id="KW-0238">DNA-binding</keyword>
<evidence type="ECO:0000313" key="18">
    <source>
        <dbReference type="EMBL" id="MXQ97101.1"/>
    </source>
</evidence>
<evidence type="ECO:0000256" key="5">
    <source>
        <dbReference type="ARBA" id="ARBA00022884"/>
    </source>
</evidence>
<keyword evidence="6" id="KW-0007">Acetylation</keyword>